<accession>A0A660C5B5</accession>
<evidence type="ECO:0000256" key="1">
    <source>
        <dbReference type="ARBA" id="ARBA00006432"/>
    </source>
</evidence>
<dbReference type="Pfam" id="PF00501">
    <property type="entry name" value="AMP-binding"/>
    <property type="match status" value="1"/>
</dbReference>
<dbReference type="PANTHER" id="PTHR43201:SF5">
    <property type="entry name" value="MEDIUM-CHAIN ACYL-COA LIGASE ACSF2, MITOCHONDRIAL"/>
    <property type="match status" value="1"/>
</dbReference>
<evidence type="ECO:0000313" key="5">
    <source>
        <dbReference type="EMBL" id="TWH18760.1"/>
    </source>
</evidence>
<evidence type="ECO:0000259" key="4">
    <source>
        <dbReference type="Pfam" id="PF13193"/>
    </source>
</evidence>
<comment type="similarity">
    <text evidence="1">Belongs to the ATP-dependent AMP-binding enzyme family.</text>
</comment>
<dbReference type="EMBL" id="VLJV01000001">
    <property type="protein sequence ID" value="TWH18760.1"/>
    <property type="molecule type" value="Genomic_DNA"/>
</dbReference>
<evidence type="ECO:0000256" key="2">
    <source>
        <dbReference type="ARBA" id="ARBA00022598"/>
    </source>
</evidence>
<dbReference type="SUPFAM" id="SSF56801">
    <property type="entry name" value="Acetyl-CoA synthetase-like"/>
    <property type="match status" value="1"/>
</dbReference>
<dbReference type="OrthoDB" id="9803968at2"/>
<dbReference type="InterPro" id="IPR042099">
    <property type="entry name" value="ANL_N_sf"/>
</dbReference>
<feature type="domain" description="AMP-dependent synthetase/ligase" evidence="3">
    <location>
        <begin position="46"/>
        <end position="420"/>
    </location>
</feature>
<evidence type="ECO:0000259" key="3">
    <source>
        <dbReference type="Pfam" id="PF00501"/>
    </source>
</evidence>
<dbReference type="Gene3D" id="3.40.50.12780">
    <property type="entry name" value="N-terminal domain of ligase-like"/>
    <property type="match status" value="1"/>
</dbReference>
<dbReference type="PANTHER" id="PTHR43201">
    <property type="entry name" value="ACYL-COA SYNTHETASE"/>
    <property type="match status" value="1"/>
</dbReference>
<feature type="domain" description="AMP-binding enzyme C-terminal" evidence="4">
    <location>
        <begin position="472"/>
        <end position="547"/>
    </location>
</feature>
<dbReference type="Proteomes" id="UP000317303">
    <property type="component" value="Unassembled WGS sequence"/>
</dbReference>
<dbReference type="AlphaFoldDB" id="A0A660C5B5"/>
<dbReference type="RefSeq" id="WP_051757729.1">
    <property type="nucleotide sequence ID" value="NZ_JOIJ01000006.1"/>
</dbReference>
<evidence type="ECO:0000313" key="6">
    <source>
        <dbReference type="Proteomes" id="UP000317303"/>
    </source>
</evidence>
<organism evidence="5 6">
    <name type="scientific">Prauserella rugosa</name>
    <dbReference type="NCBI Taxonomy" id="43354"/>
    <lineage>
        <taxon>Bacteria</taxon>
        <taxon>Bacillati</taxon>
        <taxon>Actinomycetota</taxon>
        <taxon>Actinomycetes</taxon>
        <taxon>Pseudonocardiales</taxon>
        <taxon>Pseudonocardiaceae</taxon>
        <taxon>Prauserella</taxon>
    </lineage>
</organism>
<dbReference type="Pfam" id="PF13193">
    <property type="entry name" value="AMP-binding_C"/>
    <property type="match status" value="1"/>
</dbReference>
<dbReference type="GO" id="GO:0031956">
    <property type="term" value="F:medium-chain fatty acid-CoA ligase activity"/>
    <property type="evidence" value="ECO:0007669"/>
    <property type="project" value="TreeGrafter"/>
</dbReference>
<protein>
    <submittedName>
        <fullName evidence="5">Cyclohexanecarboxylate-CoA ligase</fullName>
    </submittedName>
</protein>
<dbReference type="InterPro" id="IPR000873">
    <property type="entry name" value="AMP-dep_synth/lig_dom"/>
</dbReference>
<name>A0A660C5B5_9PSEU</name>
<gene>
    <name evidence="5" type="ORF">JD82_00581</name>
</gene>
<sequence length="560" mass="59710">MNTLMDTAPTAHPGLRPDSRLTPELVQQYEESGAWVPTTLRHLLSSAAAEVPDRVAAVDRTSTGQRTASVTYAELDERAHRYACGLYALGVRAGDSVAVMLPNRADFAALIFAINELGAVYSGIPVAYGERDVEVILRRTGARVVVVPESFGSARPLELVQGLRGRLPGLEHIVLAGPRQDGSTPLDSLLDAPEVDLPEPDPRVLAHVGFTSGTTGEPKGVMNTGQTLQAVMRNWAAHAGADALAEPFVNLVGSPVGHHTGFLWGVLLTTYLRGTAVYLDRWVPDRAAQVIREEGVTAMFSAPTFLQDLMQTDLAHDEHCPLRTVVLAGAPVPRTLPSVAGSMFGCYVCPAWGMTELGIGVSCAPHLPAHAQTTDGVPVPGTEIKVGAPENVDAAATAGTPGDTAGPLFIRGPGLFLGYLNLPEVTRAEIDTDGWFRTGDTVRLTADGYVELEGRTKDIVIRGGENIPVTSVESALFQHPDILEATVVGVPDERLGERACAVVVPSGDARPSLAEVCDFLLENGLSKHFLPERLEYVQALPKTASGKVRKVQLRERYGES</sequence>
<dbReference type="PROSITE" id="PS00455">
    <property type="entry name" value="AMP_BINDING"/>
    <property type="match status" value="1"/>
</dbReference>
<dbReference type="Gene3D" id="3.30.300.30">
    <property type="match status" value="1"/>
</dbReference>
<dbReference type="InterPro" id="IPR020845">
    <property type="entry name" value="AMP-binding_CS"/>
</dbReference>
<keyword evidence="6" id="KW-1185">Reference proteome</keyword>
<comment type="caution">
    <text evidence="5">The sequence shown here is derived from an EMBL/GenBank/DDBJ whole genome shotgun (WGS) entry which is preliminary data.</text>
</comment>
<dbReference type="InterPro" id="IPR025110">
    <property type="entry name" value="AMP-bd_C"/>
</dbReference>
<reference evidence="5 6" key="1">
    <citation type="submission" date="2019-07" db="EMBL/GenBank/DDBJ databases">
        <title>R&amp;d 2014.</title>
        <authorList>
            <person name="Klenk H.-P."/>
        </authorList>
    </citation>
    <scope>NUCLEOTIDE SEQUENCE [LARGE SCALE GENOMIC DNA]</scope>
    <source>
        <strain evidence="5 6">DSM 43194</strain>
    </source>
</reference>
<dbReference type="GO" id="GO:0006631">
    <property type="term" value="P:fatty acid metabolic process"/>
    <property type="evidence" value="ECO:0007669"/>
    <property type="project" value="TreeGrafter"/>
</dbReference>
<keyword evidence="2 5" id="KW-0436">Ligase</keyword>
<dbReference type="InterPro" id="IPR045851">
    <property type="entry name" value="AMP-bd_C_sf"/>
</dbReference>
<proteinExistence type="inferred from homology"/>